<comment type="caution">
    <text evidence="2">The sequence shown here is derived from an EMBL/GenBank/DDBJ whole genome shotgun (WGS) entry which is preliminary data.</text>
</comment>
<keyword evidence="1" id="KW-1133">Transmembrane helix</keyword>
<name>A0A4Q7P3K9_9BACT</name>
<organism evidence="2 3">
    <name type="scientific">Cecembia calidifontis</name>
    <dbReference type="NCBI Taxonomy" id="1187080"/>
    <lineage>
        <taxon>Bacteria</taxon>
        <taxon>Pseudomonadati</taxon>
        <taxon>Bacteroidota</taxon>
        <taxon>Cytophagia</taxon>
        <taxon>Cytophagales</taxon>
        <taxon>Cyclobacteriaceae</taxon>
        <taxon>Cecembia</taxon>
    </lineage>
</organism>
<evidence type="ECO:0000313" key="3">
    <source>
        <dbReference type="Proteomes" id="UP000292209"/>
    </source>
</evidence>
<gene>
    <name evidence="2" type="ORF">BC751_0018</name>
</gene>
<keyword evidence="3" id="KW-1185">Reference proteome</keyword>
<accession>A0A4Q7P3K9</accession>
<evidence type="ECO:0000313" key="2">
    <source>
        <dbReference type="EMBL" id="RZS94521.1"/>
    </source>
</evidence>
<dbReference type="EMBL" id="SGXG01000001">
    <property type="protein sequence ID" value="RZS94521.1"/>
    <property type="molecule type" value="Genomic_DNA"/>
</dbReference>
<protein>
    <submittedName>
        <fullName evidence="2">Uncharacterized protein</fullName>
    </submittedName>
</protein>
<keyword evidence="1" id="KW-0472">Membrane</keyword>
<dbReference type="Proteomes" id="UP000292209">
    <property type="component" value="Unassembled WGS sequence"/>
</dbReference>
<proteinExistence type="predicted"/>
<reference evidence="2 3" key="1">
    <citation type="submission" date="2019-02" db="EMBL/GenBank/DDBJ databases">
        <title>Genomic Encyclopedia of Archaeal and Bacterial Type Strains, Phase II (KMG-II): from individual species to whole genera.</title>
        <authorList>
            <person name="Goeker M."/>
        </authorList>
    </citation>
    <scope>NUCLEOTIDE SEQUENCE [LARGE SCALE GENOMIC DNA]</scope>
    <source>
        <strain evidence="2 3">DSM 21411</strain>
    </source>
</reference>
<dbReference type="OrthoDB" id="709006at2"/>
<dbReference type="RefSeq" id="WP_130273760.1">
    <property type="nucleotide sequence ID" value="NZ_SGXG01000001.1"/>
</dbReference>
<dbReference type="AlphaFoldDB" id="A0A4Q7P3K9"/>
<sequence length="134" mass="15622">MSNRFVFFALFLSVILIIIWIIRDTISQPGIGDLKGEFVETAFYRNENNTGPIIRIYAVYSPDTLWDEMKAYGAFMPHTKYGNTKVYFFSSLDYAPKKLQPDIPHFDPARNTYCIGMYEKSAMGQENFVRYPFK</sequence>
<evidence type="ECO:0000256" key="1">
    <source>
        <dbReference type="SAM" id="Phobius"/>
    </source>
</evidence>
<keyword evidence="1" id="KW-0812">Transmembrane</keyword>
<feature type="transmembrane region" description="Helical" evidence="1">
    <location>
        <begin position="6"/>
        <end position="22"/>
    </location>
</feature>